<comment type="subcellular location">
    <subcellularLocation>
        <location evidence="1">Endomembrane system</location>
        <topology evidence="1">Multi-pass membrane protein</topology>
    </subcellularLocation>
</comment>
<evidence type="ECO:0000256" key="2">
    <source>
        <dbReference type="ARBA" id="ARBA00022676"/>
    </source>
</evidence>
<organism evidence="10 11">
    <name type="scientific">Candidatus Berkelbacteria bacterium Licking1014_7</name>
    <dbReference type="NCBI Taxonomy" id="2017147"/>
    <lineage>
        <taxon>Bacteria</taxon>
        <taxon>Candidatus Berkelbacteria</taxon>
    </lineage>
</organism>
<keyword evidence="7" id="KW-0802">TPR repeat</keyword>
<dbReference type="Proteomes" id="UP000315689">
    <property type="component" value="Unassembled WGS sequence"/>
</dbReference>
<evidence type="ECO:0000256" key="4">
    <source>
        <dbReference type="ARBA" id="ARBA00022692"/>
    </source>
</evidence>
<keyword evidence="6 8" id="KW-0472">Membrane</keyword>
<feature type="transmembrane region" description="Helical" evidence="8">
    <location>
        <begin position="100"/>
        <end position="121"/>
    </location>
</feature>
<evidence type="ECO:0000256" key="7">
    <source>
        <dbReference type="PROSITE-ProRule" id="PRU00339"/>
    </source>
</evidence>
<evidence type="ECO:0000256" key="3">
    <source>
        <dbReference type="ARBA" id="ARBA00022679"/>
    </source>
</evidence>
<feature type="domain" description="ArnT-like N-terminal" evidence="9">
    <location>
        <begin position="97"/>
        <end position="223"/>
    </location>
</feature>
<comment type="caution">
    <text evidence="10">The sequence shown here is derived from an EMBL/GenBank/DDBJ whole genome shotgun (WGS) entry which is preliminary data.</text>
</comment>
<feature type="transmembrane region" description="Helical" evidence="8">
    <location>
        <begin position="230"/>
        <end position="246"/>
    </location>
</feature>
<proteinExistence type="predicted"/>
<feature type="transmembrane region" description="Helical" evidence="8">
    <location>
        <begin position="296"/>
        <end position="316"/>
    </location>
</feature>
<dbReference type="SMART" id="SM00028">
    <property type="entry name" value="TPR"/>
    <property type="match status" value="3"/>
</dbReference>
<keyword evidence="2" id="KW-0328">Glycosyltransferase</keyword>
<feature type="transmembrane region" description="Helical" evidence="8">
    <location>
        <begin position="133"/>
        <end position="152"/>
    </location>
</feature>
<gene>
    <name evidence="10" type="ORF">CEN89_765</name>
</gene>
<dbReference type="GO" id="GO:0035269">
    <property type="term" value="P:protein O-linked glycosylation via mannose"/>
    <property type="evidence" value="ECO:0007669"/>
    <property type="project" value="TreeGrafter"/>
</dbReference>
<evidence type="ECO:0000259" key="9">
    <source>
        <dbReference type="Pfam" id="PF02366"/>
    </source>
</evidence>
<feature type="repeat" description="TPR" evidence="7">
    <location>
        <begin position="488"/>
        <end position="521"/>
    </location>
</feature>
<keyword evidence="4 8" id="KW-0812">Transmembrane</keyword>
<feature type="repeat" description="TPR" evidence="7">
    <location>
        <begin position="420"/>
        <end position="453"/>
    </location>
</feature>
<dbReference type="InterPro" id="IPR019734">
    <property type="entry name" value="TPR_rpt"/>
</dbReference>
<evidence type="ECO:0000256" key="8">
    <source>
        <dbReference type="SAM" id="Phobius"/>
    </source>
</evidence>
<evidence type="ECO:0000313" key="11">
    <source>
        <dbReference type="Proteomes" id="UP000315689"/>
    </source>
</evidence>
<dbReference type="InterPro" id="IPR003342">
    <property type="entry name" value="ArnT-like_N"/>
</dbReference>
<feature type="transmembrane region" description="Helical" evidence="8">
    <location>
        <begin position="354"/>
        <end position="372"/>
    </location>
</feature>
<dbReference type="InterPro" id="IPR011990">
    <property type="entry name" value="TPR-like_helical_dom_sf"/>
</dbReference>
<dbReference type="SUPFAM" id="SSF48452">
    <property type="entry name" value="TPR-like"/>
    <property type="match status" value="1"/>
</dbReference>
<name>A0A554LHI8_9BACT</name>
<dbReference type="GO" id="GO:0016020">
    <property type="term" value="C:membrane"/>
    <property type="evidence" value="ECO:0007669"/>
    <property type="project" value="InterPro"/>
</dbReference>
<feature type="transmembrane region" description="Helical" evidence="8">
    <location>
        <begin position="206"/>
        <end position="223"/>
    </location>
</feature>
<dbReference type="PROSITE" id="PS50293">
    <property type="entry name" value="TPR_REGION"/>
    <property type="match status" value="1"/>
</dbReference>
<dbReference type="PANTHER" id="PTHR44216">
    <property type="entry name" value="PROTEIN O-MANNOSYL-TRANSFERASE TMTC2"/>
    <property type="match status" value="1"/>
</dbReference>
<feature type="repeat" description="TPR" evidence="7">
    <location>
        <begin position="454"/>
        <end position="487"/>
    </location>
</feature>
<dbReference type="EMBL" id="VMGK01000036">
    <property type="protein sequence ID" value="TSC92312.1"/>
    <property type="molecule type" value="Genomic_DNA"/>
</dbReference>
<feature type="transmembrane region" description="Helical" evidence="8">
    <location>
        <begin position="181"/>
        <end position="200"/>
    </location>
</feature>
<reference evidence="10 11" key="1">
    <citation type="submission" date="2017-07" db="EMBL/GenBank/DDBJ databases">
        <title>Mechanisms for carbon and nitrogen cycling indicate functional differentiation within the Candidate Phyla Radiation.</title>
        <authorList>
            <person name="Danczak R.E."/>
            <person name="Johnston M.D."/>
            <person name="Kenah C."/>
            <person name="Slattery M."/>
            <person name="Wrighton K.C."/>
            <person name="Wilkins M.J."/>
        </authorList>
    </citation>
    <scope>NUCLEOTIDE SEQUENCE [LARGE SCALE GENOMIC DNA]</scope>
    <source>
        <strain evidence="10">Licking1014_7</strain>
    </source>
</reference>
<evidence type="ECO:0000313" key="10">
    <source>
        <dbReference type="EMBL" id="TSC92312.1"/>
    </source>
</evidence>
<feature type="transmembrane region" description="Helical" evidence="8">
    <location>
        <begin position="158"/>
        <end position="174"/>
    </location>
</feature>
<dbReference type="InterPro" id="IPR052384">
    <property type="entry name" value="TMTC_O-mannosyltransferase"/>
</dbReference>
<dbReference type="PANTHER" id="PTHR44216:SF3">
    <property type="entry name" value="PROTEIN O-MANNOSYL-TRANSFERASE TMTC2"/>
    <property type="match status" value="1"/>
</dbReference>
<dbReference type="GO" id="GO:0012505">
    <property type="term" value="C:endomembrane system"/>
    <property type="evidence" value="ECO:0007669"/>
    <property type="project" value="UniProtKB-SubCell"/>
</dbReference>
<protein>
    <submittedName>
        <fullName evidence="10">TPR repeat-containing protein</fullName>
    </submittedName>
</protein>
<dbReference type="Pfam" id="PF00515">
    <property type="entry name" value="TPR_1"/>
    <property type="match status" value="1"/>
</dbReference>
<dbReference type="AlphaFoldDB" id="A0A554LHI8"/>
<keyword evidence="3" id="KW-0808">Transferase</keyword>
<keyword evidence="5 8" id="KW-1133">Transmembrane helix</keyword>
<evidence type="ECO:0000256" key="1">
    <source>
        <dbReference type="ARBA" id="ARBA00004127"/>
    </source>
</evidence>
<sequence>MKTNLPSFLTKFLTRKSTKIFLWLAGLGFLLYLPTLWFDFVYVDDNILILRDFPFLSNLANLKEIFRRGVFEVLATTDTYYRPLPTLTFMLDAQIYQTAAWGYHLTNILLHIIATILVFNLIKNFTSKTTTSLILSLIFLVHPALTSAVAWIPGRNDSLLTIFILASFLSWLKYTQNQNGLQKNILFLILHLIFFLLALLTKENSLLLPIIIIAAFSLLRPAVNFKPRQILVFLSWIGIIIIFYFLRKNALGDLLSFNPANIIKSFFINLPALIIYFGKTVLPFNLSGYPVLKDSALIFGLAAVFPLLFLLIKTTAINWRQVGFGGLWYLLFLLPTLVRTDLNPMTPLLEHRLYLPMFGFLLILTETDFFKKLNREKIWQIASALTVVAILAGMTLLYSQSYKNRFYFWENAVKNSPSSAFAYNNLGAMYYLDARVAQAGILFSRATELNDKEPMVYNNLGLVLMAYDKNDEAEAAFQKELARDPNYADAIYNLGVLYSRQEKFKPAVEKWEKVLELNPNYLDSYAQLANYYQKQGKDETKAQYYLEEFKKHGG</sequence>
<evidence type="ECO:0000256" key="6">
    <source>
        <dbReference type="ARBA" id="ARBA00023136"/>
    </source>
</evidence>
<feature type="transmembrane region" description="Helical" evidence="8">
    <location>
        <begin position="378"/>
        <end position="398"/>
    </location>
</feature>
<dbReference type="Pfam" id="PF02366">
    <property type="entry name" value="PMT"/>
    <property type="match status" value="1"/>
</dbReference>
<evidence type="ECO:0000256" key="5">
    <source>
        <dbReference type="ARBA" id="ARBA00022989"/>
    </source>
</evidence>
<dbReference type="PROSITE" id="PS50005">
    <property type="entry name" value="TPR"/>
    <property type="match status" value="3"/>
</dbReference>
<dbReference type="GO" id="GO:0000030">
    <property type="term" value="F:mannosyltransferase activity"/>
    <property type="evidence" value="ECO:0007669"/>
    <property type="project" value="InterPro"/>
</dbReference>
<feature type="transmembrane region" description="Helical" evidence="8">
    <location>
        <begin position="20"/>
        <end position="38"/>
    </location>
</feature>
<feature type="transmembrane region" description="Helical" evidence="8">
    <location>
        <begin position="322"/>
        <end position="342"/>
    </location>
</feature>
<dbReference type="Gene3D" id="1.25.40.10">
    <property type="entry name" value="Tetratricopeptide repeat domain"/>
    <property type="match status" value="2"/>
</dbReference>
<feature type="non-terminal residue" evidence="10">
    <location>
        <position position="554"/>
    </location>
</feature>
<accession>A0A554LHI8</accession>